<dbReference type="EMBL" id="BARV01026113">
    <property type="protein sequence ID" value="GAI37242.1"/>
    <property type="molecule type" value="Genomic_DNA"/>
</dbReference>
<sequence length="81" mass="9361">MEVKKITDHQLKKVTEQQQRLNSVLSNIGVLEVQKQNLAQQVKDISEEIEKTKSELEEEYGKVNINLSDGTYEEIEEKEDA</sequence>
<feature type="coiled-coil region" evidence="1">
    <location>
        <begin position="28"/>
        <end position="66"/>
    </location>
</feature>
<organism evidence="2">
    <name type="scientific">marine sediment metagenome</name>
    <dbReference type="NCBI Taxonomy" id="412755"/>
    <lineage>
        <taxon>unclassified sequences</taxon>
        <taxon>metagenomes</taxon>
        <taxon>ecological metagenomes</taxon>
    </lineage>
</organism>
<protein>
    <submittedName>
        <fullName evidence="2">Uncharacterized protein</fullName>
    </submittedName>
</protein>
<gene>
    <name evidence="2" type="ORF">S06H3_42259</name>
</gene>
<dbReference type="AlphaFoldDB" id="X1MZQ9"/>
<keyword evidence="1" id="KW-0175">Coiled coil</keyword>
<evidence type="ECO:0000313" key="2">
    <source>
        <dbReference type="EMBL" id="GAI37242.1"/>
    </source>
</evidence>
<evidence type="ECO:0000256" key="1">
    <source>
        <dbReference type="SAM" id="Coils"/>
    </source>
</evidence>
<reference evidence="2" key="1">
    <citation type="journal article" date="2014" name="Front. Microbiol.">
        <title>High frequency of phylogenetically diverse reductive dehalogenase-homologous genes in deep subseafloor sedimentary metagenomes.</title>
        <authorList>
            <person name="Kawai M."/>
            <person name="Futagami T."/>
            <person name="Toyoda A."/>
            <person name="Takaki Y."/>
            <person name="Nishi S."/>
            <person name="Hori S."/>
            <person name="Arai W."/>
            <person name="Tsubouchi T."/>
            <person name="Morono Y."/>
            <person name="Uchiyama I."/>
            <person name="Ito T."/>
            <person name="Fujiyama A."/>
            <person name="Inagaki F."/>
            <person name="Takami H."/>
        </authorList>
    </citation>
    <scope>NUCLEOTIDE SEQUENCE</scope>
    <source>
        <strain evidence="2">Expedition CK06-06</strain>
    </source>
</reference>
<proteinExistence type="predicted"/>
<comment type="caution">
    <text evidence="2">The sequence shown here is derived from an EMBL/GenBank/DDBJ whole genome shotgun (WGS) entry which is preliminary data.</text>
</comment>
<accession>X1MZQ9</accession>
<name>X1MZQ9_9ZZZZ</name>